<dbReference type="GO" id="GO:0051287">
    <property type="term" value="F:NAD binding"/>
    <property type="evidence" value="ECO:0007669"/>
    <property type="project" value="UniProtKB-ARBA"/>
</dbReference>
<sequence length="397" mass="42016">MSSLPRFTLGFIINPLAGVGGEAGFKGSDAPEIQASAASGHLPLRAFERAHQFLQGLQPIANKLRIVTVPACMGADAVARAGLQAEVIDFPVPSVTSAKDTQAGVQALCAAKLDLLVFVGGDGTARDVCSVVGCESPQPQLAVGVPSGVKMHSGVYGIHPTATAQVVCGMVAGELTAVHEQEVRDIDEAAFRQGIVRSRYYGSMRVPSAAEFVQHVKQGGVEVEELVLLDIANEIKERLEAQFDDLGEEQVLTIFAPGSTTQFVQQELGLPSTLLGVDVTLGLEPLAQDVNANQLAQLIDGHRQRCGASAQVNLVLTAIGGQGHLLGRGNQQLRADILQKIGREHLWPIATKAKLKALEGRPLILDTGNSALNRQWSGLFSVVTGYQDNILYRAEGA</sequence>
<dbReference type="PANTHER" id="PTHR40697">
    <property type="entry name" value="ACETOIN CATABOLISM PROTEIN X"/>
    <property type="match status" value="1"/>
</dbReference>
<organism evidence="1 2">
    <name type="scientific">Saccharophagus degradans</name>
    <dbReference type="NCBI Taxonomy" id="86304"/>
    <lineage>
        <taxon>Bacteria</taxon>
        <taxon>Pseudomonadati</taxon>
        <taxon>Pseudomonadota</taxon>
        <taxon>Gammaproteobacteria</taxon>
        <taxon>Cellvibrionales</taxon>
        <taxon>Cellvibrionaceae</taxon>
        <taxon>Saccharophagus</taxon>
    </lineage>
</organism>
<keyword evidence="1" id="KW-0808">Transferase</keyword>
<evidence type="ECO:0000313" key="2">
    <source>
        <dbReference type="Proteomes" id="UP001169760"/>
    </source>
</evidence>
<dbReference type="GO" id="GO:0003951">
    <property type="term" value="F:NAD+ kinase activity"/>
    <property type="evidence" value="ECO:0007669"/>
    <property type="project" value="InterPro"/>
</dbReference>
<dbReference type="InterPro" id="IPR002504">
    <property type="entry name" value="NADK"/>
</dbReference>
<dbReference type="Gene3D" id="3.40.50.10330">
    <property type="entry name" value="Probable inorganic polyphosphate/atp-NAD kinase, domain 1"/>
    <property type="match status" value="1"/>
</dbReference>
<dbReference type="AlphaFoldDB" id="A0AAW7X7Y2"/>
<dbReference type="InterPro" id="IPR039065">
    <property type="entry name" value="AcoX-like"/>
</dbReference>
<name>A0AAW7X7Y2_9GAMM</name>
<dbReference type="EMBL" id="JAUOPB010000007">
    <property type="protein sequence ID" value="MDO6422866.1"/>
    <property type="molecule type" value="Genomic_DNA"/>
</dbReference>
<evidence type="ECO:0000313" key="1">
    <source>
        <dbReference type="EMBL" id="MDO6422866.1"/>
    </source>
</evidence>
<gene>
    <name evidence="1" type="ORF">Q4521_10300</name>
</gene>
<dbReference type="InterPro" id="IPR011386">
    <property type="entry name" value="Put_ATP-NAD_kin"/>
</dbReference>
<comment type="caution">
    <text evidence="1">The sequence shown here is derived from an EMBL/GenBank/DDBJ whole genome shotgun (WGS) entry which is preliminary data.</text>
</comment>
<dbReference type="Pfam" id="PF20143">
    <property type="entry name" value="NAD_kinase_C"/>
    <property type="match status" value="1"/>
</dbReference>
<dbReference type="Pfam" id="PF01513">
    <property type="entry name" value="NAD_kinase"/>
    <property type="match status" value="1"/>
</dbReference>
<dbReference type="GO" id="GO:0005524">
    <property type="term" value="F:ATP binding"/>
    <property type="evidence" value="ECO:0007669"/>
    <property type="project" value="UniProtKB-ARBA"/>
</dbReference>
<dbReference type="PIRSF" id="PIRSF016907">
    <property type="entry name" value="Kin_ATP-NAD"/>
    <property type="match status" value="1"/>
</dbReference>
<keyword evidence="1" id="KW-0418">Kinase</keyword>
<accession>A0AAW7X7Y2</accession>
<protein>
    <submittedName>
        <fullName evidence="1">NAD(+)/NADH kinase</fullName>
    </submittedName>
</protein>
<proteinExistence type="predicted"/>
<dbReference type="SUPFAM" id="SSF111331">
    <property type="entry name" value="NAD kinase/diacylglycerol kinase-like"/>
    <property type="match status" value="1"/>
</dbReference>
<dbReference type="RefSeq" id="WP_303492743.1">
    <property type="nucleotide sequence ID" value="NZ_JAUOPB010000007.1"/>
</dbReference>
<dbReference type="PANTHER" id="PTHR40697:SF2">
    <property type="entry name" value="ATP-NAD KINASE-RELATED"/>
    <property type="match status" value="1"/>
</dbReference>
<dbReference type="GO" id="GO:0006741">
    <property type="term" value="P:NADP+ biosynthetic process"/>
    <property type="evidence" value="ECO:0007669"/>
    <property type="project" value="InterPro"/>
</dbReference>
<reference evidence="1" key="1">
    <citation type="submission" date="2023-07" db="EMBL/GenBank/DDBJ databases">
        <title>Genome content predicts the carbon catabolic preferences of heterotrophic bacteria.</title>
        <authorList>
            <person name="Gralka M."/>
        </authorList>
    </citation>
    <scope>NUCLEOTIDE SEQUENCE</scope>
    <source>
        <strain evidence="1">I3M17_2</strain>
    </source>
</reference>
<dbReference type="InterPro" id="IPR017438">
    <property type="entry name" value="ATP-NAD_kinase_N"/>
</dbReference>
<dbReference type="Proteomes" id="UP001169760">
    <property type="component" value="Unassembled WGS sequence"/>
</dbReference>
<dbReference type="InterPro" id="IPR016064">
    <property type="entry name" value="NAD/diacylglycerol_kinase_sf"/>
</dbReference>